<evidence type="ECO:0000313" key="2">
    <source>
        <dbReference type="Proteomes" id="UP000326780"/>
    </source>
</evidence>
<sequence>MSPVRTTLHFETTDSLGGHTFEVPVTDLVIAGWTGSDAAAIEAHILELEALGVRRPKKTPIFYRGAATLLTQRESIEVVGSTASGEVEPVIFSTERGLWLGIGSDHTDREVETVGITISKQMCAKPVSTKVWAFEEVAGHWNELIVRSWMTKGGERRLYQEGPLAKIRHPSELLRLYGGDGYVPAPGLVMFCGTLAVHGNLEPAEKFEMELEDPVLQRRLNHSYRVTELPIEG</sequence>
<evidence type="ECO:0000313" key="1">
    <source>
        <dbReference type="EMBL" id="QFZ87654.1"/>
    </source>
</evidence>
<dbReference type="Proteomes" id="UP000326780">
    <property type="component" value="Chromosome"/>
</dbReference>
<dbReference type="Pfam" id="PF11010">
    <property type="entry name" value="DUF2848"/>
    <property type="match status" value="1"/>
</dbReference>
<name>A0A5Q0MG09_VARPD</name>
<reference evidence="1 2" key="1">
    <citation type="submission" date="2019-10" db="EMBL/GenBank/DDBJ databases">
        <title>Complete genome sequence of Variovorax paradoxus 5C-2.</title>
        <authorList>
            <person name="Gogoleva N.E."/>
            <person name="Balkin A.S."/>
        </authorList>
    </citation>
    <scope>NUCLEOTIDE SEQUENCE [LARGE SCALE GENOMIC DNA]</scope>
    <source>
        <strain evidence="1 2">5C-2</strain>
    </source>
</reference>
<protein>
    <submittedName>
        <fullName evidence="1">DUF2848 domain-containing protein</fullName>
    </submittedName>
</protein>
<dbReference type="SUPFAM" id="SSF56529">
    <property type="entry name" value="FAH"/>
    <property type="match status" value="1"/>
</dbReference>
<proteinExistence type="predicted"/>
<gene>
    <name evidence="1" type="ORF">GFK26_19005</name>
</gene>
<dbReference type="AlphaFoldDB" id="A0A5Q0MG09"/>
<accession>A0A5Q0MG09</accession>
<organism evidence="1 2">
    <name type="scientific">Variovorax paradoxus</name>
    <dbReference type="NCBI Taxonomy" id="34073"/>
    <lineage>
        <taxon>Bacteria</taxon>
        <taxon>Pseudomonadati</taxon>
        <taxon>Pseudomonadota</taxon>
        <taxon>Betaproteobacteria</taxon>
        <taxon>Burkholderiales</taxon>
        <taxon>Comamonadaceae</taxon>
        <taxon>Variovorax</taxon>
    </lineage>
</organism>
<dbReference type="InterPro" id="IPR021269">
    <property type="entry name" value="DUF2848"/>
</dbReference>
<dbReference type="EMBL" id="CP045644">
    <property type="protein sequence ID" value="QFZ87654.1"/>
    <property type="molecule type" value="Genomic_DNA"/>
</dbReference>
<dbReference type="InterPro" id="IPR036663">
    <property type="entry name" value="Fumarylacetoacetase_C_sf"/>
</dbReference>
<dbReference type="GO" id="GO:0003824">
    <property type="term" value="F:catalytic activity"/>
    <property type="evidence" value="ECO:0007669"/>
    <property type="project" value="InterPro"/>
</dbReference>